<name>A0A6J6X0F5_9ZZZZ</name>
<evidence type="ECO:0000256" key="5">
    <source>
        <dbReference type="ARBA" id="ARBA00022827"/>
    </source>
</evidence>
<dbReference type="InterPro" id="IPR050775">
    <property type="entry name" value="FAD-binding_Monooxygenases"/>
</dbReference>
<keyword evidence="3" id="KW-0285">Flavoprotein</keyword>
<dbReference type="EMBL" id="CAFAAJ010000002">
    <property type="protein sequence ID" value="CAB4788688.1"/>
    <property type="molecule type" value="Genomic_DNA"/>
</dbReference>
<dbReference type="AlphaFoldDB" id="A0A6J6X0F5"/>
<dbReference type="Gene3D" id="3.50.50.60">
    <property type="entry name" value="FAD/NAD(P)-binding domain"/>
    <property type="match status" value="2"/>
</dbReference>
<dbReference type="SUPFAM" id="SSF51905">
    <property type="entry name" value="FAD/NAD(P)-binding domain"/>
    <property type="match status" value="3"/>
</dbReference>
<dbReference type="EMBL" id="CAEZYY010000003">
    <property type="protein sequence ID" value="CAB4741563.1"/>
    <property type="molecule type" value="Genomic_DNA"/>
</dbReference>
<evidence type="ECO:0000313" key="13">
    <source>
        <dbReference type="EMBL" id="CAB5056089.1"/>
    </source>
</evidence>
<dbReference type="EMBL" id="CAFBON010000031">
    <property type="protein sequence ID" value="CAB4979588.1"/>
    <property type="molecule type" value="Genomic_DNA"/>
</dbReference>
<evidence type="ECO:0000313" key="11">
    <source>
        <dbReference type="EMBL" id="CAB4788688.1"/>
    </source>
</evidence>
<dbReference type="InterPro" id="IPR029058">
    <property type="entry name" value="AB_hydrolase_fold"/>
</dbReference>
<keyword evidence="5" id="KW-0274">FAD</keyword>
<organism evidence="11">
    <name type="scientific">freshwater metagenome</name>
    <dbReference type="NCBI Taxonomy" id="449393"/>
    <lineage>
        <taxon>unclassified sequences</taxon>
        <taxon>metagenomes</taxon>
        <taxon>ecological metagenomes</taxon>
    </lineage>
</organism>
<dbReference type="InterPro" id="IPR036188">
    <property type="entry name" value="FAD/NAD-bd_sf"/>
</dbReference>
<keyword evidence="7" id="KW-0560">Oxidoreductase</keyword>
<dbReference type="FunFam" id="3.40.50.1820:FF:000089">
    <property type="entry name" value="Alpha/beta hydrolase"/>
    <property type="match status" value="1"/>
</dbReference>
<evidence type="ECO:0000256" key="3">
    <source>
        <dbReference type="ARBA" id="ARBA00022630"/>
    </source>
</evidence>
<evidence type="ECO:0000313" key="10">
    <source>
        <dbReference type="EMBL" id="CAB4741563.1"/>
    </source>
</evidence>
<dbReference type="Pfam" id="PF07859">
    <property type="entry name" value="Abhydrolase_3"/>
    <property type="match status" value="1"/>
</dbReference>
<accession>A0A6J6X0F5</accession>
<dbReference type="SUPFAM" id="SSF53474">
    <property type="entry name" value="alpha/beta-Hydrolases"/>
    <property type="match status" value="1"/>
</dbReference>
<evidence type="ECO:0000259" key="9">
    <source>
        <dbReference type="Pfam" id="PF07859"/>
    </source>
</evidence>
<protein>
    <submittedName>
        <fullName evidence="11">Unannotated protein</fullName>
    </submittedName>
</protein>
<comment type="similarity">
    <text evidence="2">Belongs to the FAD-binding monooxygenase family.</text>
</comment>
<dbReference type="PANTHER" id="PTHR43098:SF3">
    <property type="entry name" value="L-ORNITHINE N(5)-MONOOXYGENASE-RELATED"/>
    <property type="match status" value="1"/>
</dbReference>
<evidence type="ECO:0000256" key="4">
    <source>
        <dbReference type="ARBA" id="ARBA00022801"/>
    </source>
</evidence>
<keyword evidence="4" id="KW-0378">Hydrolase</keyword>
<dbReference type="GO" id="GO:0016787">
    <property type="term" value="F:hydrolase activity"/>
    <property type="evidence" value="ECO:0007669"/>
    <property type="project" value="UniProtKB-KW"/>
</dbReference>
<dbReference type="Gene3D" id="3.40.50.1820">
    <property type="entry name" value="alpha/beta hydrolase"/>
    <property type="match status" value="1"/>
</dbReference>
<reference evidence="11" key="1">
    <citation type="submission" date="2020-05" db="EMBL/GenBank/DDBJ databases">
        <authorList>
            <person name="Chiriac C."/>
            <person name="Salcher M."/>
            <person name="Ghai R."/>
            <person name="Kavagutti S V."/>
        </authorList>
    </citation>
    <scope>NUCLEOTIDE SEQUENCE</scope>
</reference>
<evidence type="ECO:0000256" key="2">
    <source>
        <dbReference type="ARBA" id="ARBA00010139"/>
    </source>
</evidence>
<dbReference type="InterPro" id="IPR013094">
    <property type="entry name" value="AB_hydrolase_3"/>
</dbReference>
<proteinExistence type="inferred from homology"/>
<dbReference type="Pfam" id="PF13738">
    <property type="entry name" value="Pyr_redox_3"/>
    <property type="match status" value="1"/>
</dbReference>
<sequence length="862" mass="94545">MSNSGSQRELDVVVVGAGFSGMYLLYKLRPLGFSVKVLEAGTDVGGTWFWNRYPGARVDIQSVEYSMTFDPQLEKDWKWTEKYSPQPELLKYAQHISERYDLRKDIEFTTKVESAKWDDKTERWTIHTSTGDTITAKYYVMASGTLSVPKDVDIEGKNRFKGATYLTSRWPHEGVDFTGKRVAVIGTGSSAIQSIPIIASQAKSLTVFQRTPSFSIPAYNGPVPETVLDEYWSDRDGFRQAQRESAGGVKHTPTTVSALSVSDEERNRIYEEAWAKSGLVEFLGCFSDHMINPIANEYLAEFVRNKIRATVKNPETAEDLCPKTYPIGTKRLCVDTNYYATYNLEHVRLVNIRKNSLKTITETGIDTQDESFEFDAIVFATGFDAMTGAMVSVDIEGRNGNTLKKAWEAGPHTYLGLMAKDFPNLFMVTGPQSPSVLSNMIISIEQHVDWITDCIVNLRGEGFTTIEPTQTAQDSWVQHTNDYGDISLMLKANSWYVGANVPGKPRVFMPYAGGVGSYRTTCDEVVRRGYLGFERKGPKGTAVNDGKIKQLMPDVELLLQAMSTMEIPLFESMSAVEARAFGDMMSAGRPAGPEVGEIADGTLPGAAGNTLEYRLFRPKSKGPHPVVVYYHGGGWVLGSATSDDPMVRDLCDRSDALIVSVNYRHAPEDRFPAAADDAFAALKWVADHVTELGGIPGKLAVAGWSAGANLAAVVSQLARDSAGPALSGQLLLTPVTDGSKKWPSYTGNGEGFILTQNLMDWFWDHYATKEERLDPKASPLLAKSLAGLPPAMVVTAEFDPLRDEGNAYAEALTKAGVKVKHLQCRGHLHTSISMVDVLPSGASVRAEMATAIRGFFGATVTA</sequence>
<evidence type="ECO:0000256" key="8">
    <source>
        <dbReference type="ARBA" id="ARBA00023033"/>
    </source>
</evidence>
<dbReference type="PANTHER" id="PTHR43098">
    <property type="entry name" value="L-ORNITHINE N(5)-MONOOXYGENASE-RELATED"/>
    <property type="match status" value="1"/>
</dbReference>
<evidence type="ECO:0000256" key="6">
    <source>
        <dbReference type="ARBA" id="ARBA00022857"/>
    </source>
</evidence>
<keyword evidence="6" id="KW-0521">NADP</keyword>
<keyword evidence="8" id="KW-0503">Monooxygenase</keyword>
<evidence type="ECO:0000256" key="7">
    <source>
        <dbReference type="ARBA" id="ARBA00023002"/>
    </source>
</evidence>
<evidence type="ECO:0000313" key="12">
    <source>
        <dbReference type="EMBL" id="CAB4979588.1"/>
    </source>
</evidence>
<gene>
    <name evidence="10" type="ORF">UFOPK2806_00416</name>
    <name evidence="11" type="ORF">UFOPK3001_00043</name>
    <name evidence="12" type="ORF">UFOPK3954_00460</name>
    <name evidence="13" type="ORF">UFOPK4306_00511</name>
</gene>
<dbReference type="EMBL" id="CAFBQP010000014">
    <property type="protein sequence ID" value="CAB5056089.1"/>
    <property type="molecule type" value="Genomic_DNA"/>
</dbReference>
<evidence type="ECO:0000256" key="1">
    <source>
        <dbReference type="ARBA" id="ARBA00001974"/>
    </source>
</evidence>
<dbReference type="GO" id="GO:0004497">
    <property type="term" value="F:monooxygenase activity"/>
    <property type="evidence" value="ECO:0007669"/>
    <property type="project" value="UniProtKB-KW"/>
</dbReference>
<comment type="cofactor">
    <cofactor evidence="1">
        <name>FAD</name>
        <dbReference type="ChEBI" id="CHEBI:57692"/>
    </cofactor>
</comment>
<feature type="domain" description="Alpha/beta hydrolase fold-3" evidence="9">
    <location>
        <begin position="627"/>
        <end position="830"/>
    </location>
</feature>